<organism evidence="2 3">
    <name type="scientific">Stanieria cyanosphaera (strain ATCC 29371 / PCC 7437)</name>
    <dbReference type="NCBI Taxonomy" id="111780"/>
    <lineage>
        <taxon>Bacteria</taxon>
        <taxon>Bacillati</taxon>
        <taxon>Cyanobacteriota</taxon>
        <taxon>Cyanophyceae</taxon>
        <taxon>Pleurocapsales</taxon>
        <taxon>Dermocarpellaceae</taxon>
        <taxon>Stanieria</taxon>
    </lineage>
</organism>
<dbReference type="HOGENOM" id="CLU_165358_0_0_3"/>
<keyword evidence="1" id="KW-0812">Transmembrane</keyword>
<dbReference type="AlphaFoldDB" id="K9XQ48"/>
<dbReference type="EMBL" id="CP003653">
    <property type="protein sequence ID" value="AFZ34638.1"/>
    <property type="molecule type" value="Genomic_DNA"/>
</dbReference>
<feature type="transmembrane region" description="Helical" evidence="1">
    <location>
        <begin position="12"/>
        <end position="40"/>
    </location>
</feature>
<sequence>MTSYNMRIFNNFLVSLLVTALISFSTPIIFFGVILGILLIVSQIPGVAVLGQTGAIEVLNFLAVFGNGQPLIGVLILGVVGSIVGGLFDIFNFYRYQSLRG</sequence>
<dbReference type="STRING" id="111780.Sta7437_1058"/>
<name>K9XQ48_STAC7</name>
<dbReference type="KEGG" id="scs:Sta7437_1058"/>
<proteinExistence type="predicted"/>
<keyword evidence="1" id="KW-0472">Membrane</keyword>
<protein>
    <submittedName>
        <fullName evidence="2">Uncharacterized protein</fullName>
    </submittedName>
</protein>
<feature type="transmembrane region" description="Helical" evidence="1">
    <location>
        <begin position="71"/>
        <end position="94"/>
    </location>
</feature>
<reference evidence="3" key="1">
    <citation type="journal article" date="2013" name="Proc. Natl. Acad. Sci. U.S.A.">
        <title>Improving the coverage of the cyanobacterial phylum using diversity-driven genome sequencing.</title>
        <authorList>
            <person name="Shih P.M."/>
            <person name="Wu D."/>
            <person name="Latifi A."/>
            <person name="Axen S.D."/>
            <person name="Fewer D.P."/>
            <person name="Talla E."/>
            <person name="Calteau A."/>
            <person name="Cai F."/>
            <person name="Tandeau de Marsac N."/>
            <person name="Rippka R."/>
            <person name="Herdman M."/>
            <person name="Sivonen K."/>
            <person name="Coursin T."/>
            <person name="Laurent T."/>
            <person name="Goodwin L."/>
            <person name="Nolan M."/>
            <person name="Davenport K.W."/>
            <person name="Han C.S."/>
            <person name="Rubin E.M."/>
            <person name="Eisen J.A."/>
            <person name="Woyke T."/>
            <person name="Gugger M."/>
            <person name="Kerfeld C.A."/>
        </authorList>
    </citation>
    <scope>NUCLEOTIDE SEQUENCE [LARGE SCALE GENOMIC DNA]</scope>
    <source>
        <strain evidence="3">ATCC 29371 / PCC 7437</strain>
    </source>
</reference>
<dbReference type="RefSeq" id="WP_015192311.1">
    <property type="nucleotide sequence ID" value="NC_019748.1"/>
</dbReference>
<accession>K9XQ48</accession>
<evidence type="ECO:0000313" key="2">
    <source>
        <dbReference type="EMBL" id="AFZ34638.1"/>
    </source>
</evidence>
<feature type="transmembrane region" description="Helical" evidence="1">
    <location>
        <begin position="47"/>
        <end position="65"/>
    </location>
</feature>
<keyword evidence="1" id="KW-1133">Transmembrane helix</keyword>
<evidence type="ECO:0000313" key="3">
    <source>
        <dbReference type="Proteomes" id="UP000010473"/>
    </source>
</evidence>
<keyword evidence="3" id="KW-1185">Reference proteome</keyword>
<dbReference type="Proteomes" id="UP000010473">
    <property type="component" value="Chromosome"/>
</dbReference>
<gene>
    <name evidence="2" type="ordered locus">Sta7437_1058</name>
</gene>
<evidence type="ECO:0000256" key="1">
    <source>
        <dbReference type="SAM" id="Phobius"/>
    </source>
</evidence>
<dbReference type="eggNOG" id="ENOG50330K7">
    <property type="taxonomic scope" value="Bacteria"/>
</dbReference>